<evidence type="ECO:0000313" key="9">
    <source>
        <dbReference type="EMBL" id="NBJ62532.1"/>
    </source>
</evidence>
<dbReference type="InterPro" id="IPR013577">
    <property type="entry name" value="LLGL2"/>
</dbReference>
<proteinExistence type="inferred from homology"/>
<organism evidence="9">
    <name type="scientific">Phlebotomus kandelakii</name>
    <dbReference type="NCBI Taxonomy" id="1109342"/>
    <lineage>
        <taxon>Eukaryota</taxon>
        <taxon>Metazoa</taxon>
        <taxon>Ecdysozoa</taxon>
        <taxon>Arthropoda</taxon>
        <taxon>Hexapoda</taxon>
        <taxon>Insecta</taxon>
        <taxon>Pterygota</taxon>
        <taxon>Neoptera</taxon>
        <taxon>Endopterygota</taxon>
        <taxon>Diptera</taxon>
        <taxon>Nematocera</taxon>
        <taxon>Psychodoidea</taxon>
        <taxon>Psychodidae</taxon>
        <taxon>Phlebotomus</taxon>
        <taxon>Larroussius</taxon>
    </lineage>
</organism>
<keyword evidence="3" id="KW-0853">WD repeat</keyword>
<dbReference type="GO" id="GO:0045159">
    <property type="term" value="F:myosin II binding"/>
    <property type="evidence" value="ECO:0007669"/>
    <property type="project" value="TreeGrafter"/>
</dbReference>
<evidence type="ECO:0000259" key="8">
    <source>
        <dbReference type="Pfam" id="PF08366"/>
    </source>
</evidence>
<evidence type="ECO:0000256" key="7">
    <source>
        <dbReference type="SAM" id="MobiDB-lite"/>
    </source>
</evidence>
<dbReference type="GO" id="GO:0030864">
    <property type="term" value="C:cortical actin cytoskeleton"/>
    <property type="evidence" value="ECO:0007669"/>
    <property type="project" value="TreeGrafter"/>
</dbReference>
<feature type="domain" description="Lethal giant larvae homologue 2" evidence="8">
    <location>
        <begin position="272"/>
        <end position="366"/>
    </location>
</feature>
<dbReference type="InterPro" id="IPR015943">
    <property type="entry name" value="WD40/YVTN_repeat-like_dom_sf"/>
</dbReference>
<dbReference type="GO" id="GO:0019905">
    <property type="term" value="F:syntaxin binding"/>
    <property type="evidence" value="ECO:0007669"/>
    <property type="project" value="TreeGrafter"/>
</dbReference>
<dbReference type="FunFam" id="2.130.10.10:FF:001433">
    <property type="entry name" value="Lethal(2) giant larvae protein"/>
    <property type="match status" value="1"/>
</dbReference>
<evidence type="ECO:0000256" key="6">
    <source>
        <dbReference type="ARBA" id="ARBA00073928"/>
    </source>
</evidence>
<dbReference type="AlphaFoldDB" id="A0A6B2EII4"/>
<evidence type="ECO:0000256" key="2">
    <source>
        <dbReference type="ARBA" id="ARBA00022483"/>
    </source>
</evidence>
<feature type="compositionally biased region" description="Polar residues" evidence="7">
    <location>
        <begin position="972"/>
        <end position="982"/>
    </location>
</feature>
<evidence type="ECO:0000256" key="1">
    <source>
        <dbReference type="ARBA" id="ARBA00008070"/>
    </source>
</evidence>
<dbReference type="GO" id="GO:0006887">
    <property type="term" value="P:exocytosis"/>
    <property type="evidence" value="ECO:0007669"/>
    <property type="project" value="UniProtKB-KW"/>
</dbReference>
<dbReference type="SUPFAM" id="SSF50978">
    <property type="entry name" value="WD40 repeat-like"/>
    <property type="match status" value="2"/>
</dbReference>
<evidence type="ECO:0000256" key="4">
    <source>
        <dbReference type="ARBA" id="ARBA00022737"/>
    </source>
</evidence>
<feature type="compositionally biased region" description="Basic and acidic residues" evidence="7">
    <location>
        <begin position="472"/>
        <end position="483"/>
    </location>
</feature>
<dbReference type="InterPro" id="IPR036322">
    <property type="entry name" value="WD40_repeat_dom_sf"/>
</dbReference>
<keyword evidence="4" id="KW-0677">Repeat</keyword>
<accession>A0A6B2EII4</accession>
<dbReference type="PANTHER" id="PTHR10241:SF29">
    <property type="entry name" value="LETHAL(2) GIANT LARVAE PROTEIN"/>
    <property type="match status" value="1"/>
</dbReference>
<evidence type="ECO:0000256" key="5">
    <source>
        <dbReference type="ARBA" id="ARBA00023306"/>
    </source>
</evidence>
<dbReference type="EMBL" id="GIFK01004829">
    <property type="protein sequence ID" value="NBJ62532.1"/>
    <property type="molecule type" value="Transcribed_RNA"/>
</dbReference>
<protein>
    <recommendedName>
        <fullName evidence="6">Lethal(2) giant larvae protein</fullName>
    </recommendedName>
</protein>
<dbReference type="Gene3D" id="2.130.10.10">
    <property type="entry name" value="YVTN repeat-like/Quinoprotein amine dehydrogenase"/>
    <property type="match status" value="1"/>
</dbReference>
<comment type="similarity">
    <text evidence="1">Belongs to the WD repeat L(2)GL family.</text>
</comment>
<dbReference type="PANTHER" id="PTHR10241">
    <property type="entry name" value="LETHAL 2 GIANT LARVAE PROTEIN"/>
    <property type="match status" value="1"/>
</dbReference>
<feature type="region of interest" description="Disordered" evidence="7">
    <location>
        <begin position="969"/>
        <end position="1012"/>
    </location>
</feature>
<feature type="region of interest" description="Disordered" evidence="7">
    <location>
        <begin position="1094"/>
        <end position="1120"/>
    </location>
</feature>
<keyword evidence="5" id="KW-0131">Cell cycle</keyword>
<dbReference type="InterPro" id="IPR000664">
    <property type="entry name" value="Lethal2_giant"/>
</dbReference>
<feature type="compositionally biased region" description="Polar residues" evidence="7">
    <location>
        <begin position="992"/>
        <end position="1011"/>
    </location>
</feature>
<evidence type="ECO:0000256" key="3">
    <source>
        <dbReference type="ARBA" id="ARBA00022574"/>
    </source>
</evidence>
<dbReference type="GO" id="GO:0030866">
    <property type="term" value="P:cortical actin cytoskeleton organization"/>
    <property type="evidence" value="ECO:0007669"/>
    <property type="project" value="TreeGrafter"/>
</dbReference>
<dbReference type="GO" id="GO:0032878">
    <property type="term" value="P:regulation of establishment or maintenance of cell polarity"/>
    <property type="evidence" value="ECO:0007669"/>
    <property type="project" value="TreeGrafter"/>
</dbReference>
<dbReference type="GO" id="GO:0008593">
    <property type="term" value="P:regulation of Notch signaling pathway"/>
    <property type="evidence" value="ECO:0007669"/>
    <property type="project" value="TreeGrafter"/>
</dbReference>
<dbReference type="GO" id="GO:0005886">
    <property type="term" value="C:plasma membrane"/>
    <property type="evidence" value="ECO:0007669"/>
    <property type="project" value="TreeGrafter"/>
</dbReference>
<dbReference type="PRINTS" id="PR00962">
    <property type="entry name" value="LETHAL2GIANT"/>
</dbReference>
<feature type="region of interest" description="Disordered" evidence="7">
    <location>
        <begin position="471"/>
        <end position="501"/>
    </location>
</feature>
<reference evidence="9" key="1">
    <citation type="submission" date="2019-10" db="EMBL/GenBank/DDBJ databases">
        <title>Short sand fly seasons in Tbilisi, Georgia, hinder development of host immunity to saliva of the visceral leishmaniasis vector Phlebotomus kandelakii.</title>
        <authorList>
            <person name="Oliveira F."/>
            <person name="Giorgobiani E."/>
            <person name="Guimaraes-Costa A.B."/>
            <person name="Abdeladhim M."/>
            <person name="Oristian J."/>
            <person name="Tskhvaradze L."/>
            <person name="Tsertsvadze N."/>
            <person name="Zakalashvili M."/>
            <person name="Valenzuela J.G."/>
            <person name="Kamhawi S."/>
        </authorList>
    </citation>
    <scope>NUCLEOTIDE SEQUENCE</scope>
    <source>
        <strain evidence="9">Wild-capture in Tbilisi</strain>
        <tissue evidence="9">Salivary glands</tissue>
    </source>
</reference>
<dbReference type="Pfam" id="PF08366">
    <property type="entry name" value="LLGL"/>
    <property type="match status" value="1"/>
</dbReference>
<sequence length="1120" mass="121793">MLKFIRGKGQQVSVERQKLQKELFAYRKTVQHGFPHKPSALAFDEERRLMAIGTHSGSIKVFGRPGVEFYGQHAAAASPGATGSQECSVQLLEWVPGTGRLLSLTTANQLVFWEPAGAMLVPLKTFSLDGKLKKVSSLCCSTEKDVVFIGTEGGNVYQFDLESFSIREPIIYHDVVLEQVPSTYKLNPGAIECLRQLPSDPTKLLITYNRGLCVLWDLDSTTVVRSFVAPGHGQSVGIYASSDGEHFTWYHADGSYAQWRIADSSVPDNENYVPYGPDPCKSINRLVSGKRSGKDLVIFSGGMPRSAYGDHQTVSVHCADGAKVALDFTSKVVDFFVTFGDHQEAQVLIVLLEEELAAYDLTDPKVPVVKTPYLHSIHASAVTCNHLVSQVSAEVYEKIIIAGQQQQQANSLIEWPVNGGRLPEKFKESGEVTEYDILLTGHEDGSVKFWNCSDVILTPILNFKTSPLFGHGDPETDHGHENSEPLDDSEPPFRKAGNFDPYSDDPRLAVKKVALCPKSGTLAVAGTAGHVVVASFDILSADVPLKVTTMNLVSDRDGFVWKGHDQLNVRQQLLDDTCTTDEGIQIVSVLQVLPPAGITAVALESSWNLVAAGTGHGLVLFDYFNQRPVLHKCTLNPNDLSGAGETLSRKKSFKKTLRESFRRLRRGRSTRNNPSTAGQTTTSPILETRPIERQVEARPVDDGMGSMVRCLAFAQTYITNMHSTVPTLWCATNSSCVSVFVLHLPPKSDEELPPEQRKSVTGQLAKEIQLKHRAPVVGIAVVDHNGVPLDFAGAGMAPHRVLIASEEQFKVFSLPQLKPVTKYKLTAHEGARVRRMSFGLFSCPAPADAASPARGRTQVEDQTDETKKRYTEVGLLCLTNLGDCLVLSVPELKRQLNAAAVRREDINGISSLCFTNHGEALYMMSSSEIQRVTLSAAKMISPEGTIDLEPYAGSEELNTTPVVLEEEVKSDLNASPEASSDSVGHHAPDGLTNGNLEGNNRANETISSSMGDITVDSVRDHLNSTTTTLCSATTEEIVGRVSVLTTRTSDKVTSATIKDLDNFNSLNLKDLSPIGDTTESNTTSVVVKSVITSISHGGTNGEPETVTTTASSTTRKESQF</sequence>
<dbReference type="GO" id="GO:0006893">
    <property type="term" value="P:Golgi to plasma membrane transport"/>
    <property type="evidence" value="ECO:0007669"/>
    <property type="project" value="TreeGrafter"/>
</dbReference>
<dbReference type="GO" id="GO:0005096">
    <property type="term" value="F:GTPase activator activity"/>
    <property type="evidence" value="ECO:0007669"/>
    <property type="project" value="TreeGrafter"/>
</dbReference>
<keyword evidence="2" id="KW-0268">Exocytosis</keyword>
<dbReference type="GO" id="GO:0051294">
    <property type="term" value="P:establishment of spindle orientation"/>
    <property type="evidence" value="ECO:0007669"/>
    <property type="project" value="TreeGrafter"/>
</dbReference>
<name>A0A6B2EII4_9DIPT</name>